<dbReference type="Proteomes" id="UP000481861">
    <property type="component" value="Unassembled WGS sequence"/>
</dbReference>
<dbReference type="AlphaFoldDB" id="A0A7C8I6C0"/>
<comment type="caution">
    <text evidence="2">The sequence shown here is derived from an EMBL/GenBank/DDBJ whole genome shotgun (WGS) entry which is preliminary data.</text>
</comment>
<name>A0A7C8I6C0_9PLEO</name>
<keyword evidence="3" id="KW-1185">Reference proteome</keyword>
<organism evidence="2 3">
    <name type="scientific">Massariosphaeria phaeospora</name>
    <dbReference type="NCBI Taxonomy" id="100035"/>
    <lineage>
        <taxon>Eukaryota</taxon>
        <taxon>Fungi</taxon>
        <taxon>Dikarya</taxon>
        <taxon>Ascomycota</taxon>
        <taxon>Pezizomycotina</taxon>
        <taxon>Dothideomycetes</taxon>
        <taxon>Pleosporomycetidae</taxon>
        <taxon>Pleosporales</taxon>
        <taxon>Pleosporales incertae sedis</taxon>
        <taxon>Massariosphaeria</taxon>
    </lineage>
</organism>
<evidence type="ECO:0000256" key="1">
    <source>
        <dbReference type="SAM" id="MobiDB-lite"/>
    </source>
</evidence>
<proteinExistence type="predicted"/>
<accession>A0A7C8I6C0</accession>
<sequence length="270" mass="30031">MGGSWFSRAHAAAHNEQNMQQSPAHAAPPGENAGRGQDAEDEWYDTDSDPGPDPAPDADTVSPPPDATPKHRSKKLRTMANHPSSSLTAVGPVTPGDEAALLPYLPALFGNDLPPCGAEVQVAYENVNARLRDIWMANRGRLAVSDVCQAVQEELANQKFMYPPNSQKGQFKKRKPWRRENVFLFETRWIEYFVEEAAAYAKAMDAMTESEIINTKKQSVIPEVLGIHTDRADVHALWREWHEKKRAKTPAVPDDDTETGRSQGLDRHTI</sequence>
<dbReference type="OrthoDB" id="3796452at2759"/>
<dbReference type="EMBL" id="JAADJZ010000019">
    <property type="protein sequence ID" value="KAF2868333.1"/>
    <property type="molecule type" value="Genomic_DNA"/>
</dbReference>
<feature type="region of interest" description="Disordered" evidence="1">
    <location>
        <begin position="1"/>
        <end position="92"/>
    </location>
</feature>
<evidence type="ECO:0000313" key="2">
    <source>
        <dbReference type="EMBL" id="KAF2868333.1"/>
    </source>
</evidence>
<reference evidence="2 3" key="1">
    <citation type="submission" date="2020-01" db="EMBL/GenBank/DDBJ databases">
        <authorList>
            <consortium name="DOE Joint Genome Institute"/>
            <person name="Haridas S."/>
            <person name="Albert R."/>
            <person name="Binder M."/>
            <person name="Bloem J."/>
            <person name="Labutti K."/>
            <person name="Salamov A."/>
            <person name="Andreopoulos B."/>
            <person name="Baker S.E."/>
            <person name="Barry K."/>
            <person name="Bills G."/>
            <person name="Bluhm B.H."/>
            <person name="Cannon C."/>
            <person name="Castanera R."/>
            <person name="Culley D.E."/>
            <person name="Daum C."/>
            <person name="Ezra D."/>
            <person name="Gonzalez J.B."/>
            <person name="Henrissat B."/>
            <person name="Kuo A."/>
            <person name="Liang C."/>
            <person name="Lipzen A."/>
            <person name="Lutzoni F."/>
            <person name="Magnuson J."/>
            <person name="Mondo S."/>
            <person name="Nolan M."/>
            <person name="Ohm R."/>
            <person name="Pangilinan J."/>
            <person name="Park H.-J.H."/>
            <person name="Ramirez L."/>
            <person name="Alfaro M."/>
            <person name="Sun H."/>
            <person name="Tritt A."/>
            <person name="Yoshinaga Y."/>
            <person name="Zwiers L.-H.L."/>
            <person name="Turgeon B.G."/>
            <person name="Goodwin S.B."/>
            <person name="Spatafora J.W."/>
            <person name="Crous P.W."/>
            <person name="Grigoriev I.V."/>
        </authorList>
    </citation>
    <scope>NUCLEOTIDE SEQUENCE [LARGE SCALE GENOMIC DNA]</scope>
    <source>
        <strain evidence="2 3">CBS 611.86</strain>
    </source>
</reference>
<evidence type="ECO:0000313" key="3">
    <source>
        <dbReference type="Proteomes" id="UP000481861"/>
    </source>
</evidence>
<gene>
    <name evidence="2" type="ORF">BDV95DRAFT_579618</name>
</gene>
<feature type="region of interest" description="Disordered" evidence="1">
    <location>
        <begin position="245"/>
        <end position="270"/>
    </location>
</feature>
<feature type="compositionally biased region" description="Acidic residues" evidence="1">
    <location>
        <begin position="39"/>
        <end position="50"/>
    </location>
</feature>
<protein>
    <submittedName>
        <fullName evidence="2">Uncharacterized protein</fullName>
    </submittedName>
</protein>